<dbReference type="InterPro" id="IPR009097">
    <property type="entry name" value="Cyclic_Pdiesterase"/>
</dbReference>
<dbReference type="SUPFAM" id="SSF55144">
    <property type="entry name" value="LigT-like"/>
    <property type="match status" value="1"/>
</dbReference>
<dbReference type="AlphaFoldDB" id="A0A031MEP1"/>
<keyword evidence="3" id="KW-1185">Reference proteome</keyword>
<evidence type="ECO:0000313" key="3">
    <source>
        <dbReference type="Proteomes" id="UP000186599"/>
    </source>
</evidence>
<proteinExistence type="predicted"/>
<reference evidence="3 4" key="1">
    <citation type="submission" date="2016-10" db="EMBL/GenBank/DDBJ databases">
        <authorList>
            <person name="de Groot N.N."/>
        </authorList>
    </citation>
    <scope>NUCLEOTIDE SEQUENCE [LARGE SCALE GENOMIC DNA]</scope>
    <source>
        <strain evidence="2 3">CGMCC 1.9095</strain>
        <strain evidence="1 4">DSM 22558</strain>
    </source>
</reference>
<evidence type="ECO:0000313" key="4">
    <source>
        <dbReference type="Proteomes" id="UP000186904"/>
    </source>
</evidence>
<name>A0A031MEP1_9GAMM</name>
<dbReference type="OrthoDB" id="5540889at2"/>
<evidence type="ECO:0000313" key="1">
    <source>
        <dbReference type="EMBL" id="SER51829.1"/>
    </source>
</evidence>
<dbReference type="Gene3D" id="3.90.1140.10">
    <property type="entry name" value="Cyclic phosphodiesterase"/>
    <property type="match status" value="1"/>
</dbReference>
<dbReference type="Pfam" id="PF13563">
    <property type="entry name" value="2_5_RNA_ligase2"/>
    <property type="match status" value="1"/>
</dbReference>
<keyword evidence="1" id="KW-0436">Ligase</keyword>
<dbReference type="Proteomes" id="UP000186904">
    <property type="component" value="Unassembled WGS sequence"/>
</dbReference>
<evidence type="ECO:0000313" key="2">
    <source>
        <dbReference type="EMBL" id="SFL70965.1"/>
    </source>
</evidence>
<protein>
    <submittedName>
        <fullName evidence="1">2'-5' RNA ligase superfamily protein</fullName>
    </submittedName>
</protein>
<accession>A0A031MEP1</accession>
<dbReference type="RefSeq" id="WP_051610697.1">
    <property type="nucleotide sequence ID" value="NZ_FOGN01000001.1"/>
</dbReference>
<dbReference type="EMBL" id="FOUA01000001">
    <property type="protein sequence ID" value="SFL70965.1"/>
    <property type="molecule type" value="Genomic_DNA"/>
</dbReference>
<organism evidence="1 4">
    <name type="scientific">Halopseudomonas bauzanensis</name>
    <dbReference type="NCBI Taxonomy" id="653930"/>
    <lineage>
        <taxon>Bacteria</taxon>
        <taxon>Pseudomonadati</taxon>
        <taxon>Pseudomonadota</taxon>
        <taxon>Gammaproteobacteria</taxon>
        <taxon>Pseudomonadales</taxon>
        <taxon>Pseudomonadaceae</taxon>
        <taxon>Halopseudomonas</taxon>
    </lineage>
</organism>
<gene>
    <name evidence="2" type="ORF">SAMN04487855_0834</name>
    <name evidence="1" type="ORF">SAMN05216589_0791</name>
</gene>
<sequence>MLLSDTVPFAETTVAQLRDYTEWHRGRSRYAIWMIPINCPRALAHIDQLTASLADLLHPSRRQPHITLFVCGFEGQSVRYDDDFTSAQLQRQLTGLDRLALPPCELRIGAPDSFASAAFLTVDDPQGHLPRWREALGAGCSEIRQTSYVPHITLGLYRRAISATELRQRLQSLVIPDTLPLAVECLEYATYSSRDMLGPLECQWRVAVSNKEANSP</sequence>
<dbReference type="Proteomes" id="UP000186599">
    <property type="component" value="Unassembled WGS sequence"/>
</dbReference>
<dbReference type="EMBL" id="FOGN01000001">
    <property type="protein sequence ID" value="SER51829.1"/>
    <property type="molecule type" value="Genomic_DNA"/>
</dbReference>
<dbReference type="GO" id="GO:0016874">
    <property type="term" value="F:ligase activity"/>
    <property type="evidence" value="ECO:0007669"/>
    <property type="project" value="UniProtKB-KW"/>
</dbReference>